<organism evidence="1 2">
    <name type="scientific">Autumnicola psychrophila</name>
    <dbReference type="NCBI Taxonomy" id="3075592"/>
    <lineage>
        <taxon>Bacteria</taxon>
        <taxon>Pseudomonadati</taxon>
        <taxon>Bacteroidota</taxon>
        <taxon>Flavobacteriia</taxon>
        <taxon>Flavobacteriales</taxon>
        <taxon>Flavobacteriaceae</taxon>
        <taxon>Autumnicola</taxon>
    </lineage>
</organism>
<name>A0ABU3DT06_9FLAO</name>
<accession>A0ABU3DT06</accession>
<keyword evidence="2" id="KW-1185">Reference proteome</keyword>
<dbReference type="InterPro" id="IPR029063">
    <property type="entry name" value="SAM-dependent_MTases_sf"/>
</dbReference>
<evidence type="ECO:0000313" key="1">
    <source>
        <dbReference type="EMBL" id="MDT0686853.1"/>
    </source>
</evidence>
<evidence type="ECO:0000313" key="2">
    <source>
        <dbReference type="Proteomes" id="UP001253848"/>
    </source>
</evidence>
<dbReference type="Pfam" id="PF13489">
    <property type="entry name" value="Methyltransf_23"/>
    <property type="match status" value="1"/>
</dbReference>
<keyword evidence="1" id="KW-0808">Transferase</keyword>
<dbReference type="SUPFAM" id="SSF53335">
    <property type="entry name" value="S-adenosyl-L-methionine-dependent methyltransferases"/>
    <property type="match status" value="1"/>
</dbReference>
<dbReference type="RefSeq" id="WP_311500158.1">
    <property type="nucleotide sequence ID" value="NZ_JAVRHN010000007.1"/>
</dbReference>
<dbReference type="EC" id="2.1.-.-" evidence="1"/>
<dbReference type="Gene3D" id="3.40.50.150">
    <property type="entry name" value="Vaccinia Virus protein VP39"/>
    <property type="match status" value="1"/>
</dbReference>
<protein>
    <submittedName>
        <fullName evidence="1">Class I SAM-dependent methyltransferase</fullName>
        <ecNumber evidence="1">2.1.-.-</ecNumber>
    </submittedName>
</protein>
<proteinExistence type="predicted"/>
<gene>
    <name evidence="1" type="ORF">RM541_10785</name>
</gene>
<dbReference type="Proteomes" id="UP001253848">
    <property type="component" value="Unassembled WGS sequence"/>
</dbReference>
<dbReference type="GO" id="GO:0008168">
    <property type="term" value="F:methyltransferase activity"/>
    <property type="evidence" value="ECO:0007669"/>
    <property type="project" value="UniProtKB-KW"/>
</dbReference>
<reference evidence="1 2" key="1">
    <citation type="submission" date="2023-09" db="EMBL/GenBank/DDBJ databases">
        <authorList>
            <person name="Rey-Velasco X."/>
        </authorList>
    </citation>
    <scope>NUCLEOTIDE SEQUENCE [LARGE SCALE GENOMIC DNA]</scope>
    <source>
        <strain evidence="1 2">F225</strain>
    </source>
</reference>
<comment type="caution">
    <text evidence="1">The sequence shown here is derived from an EMBL/GenBank/DDBJ whole genome shotgun (WGS) entry which is preliminary data.</text>
</comment>
<dbReference type="EMBL" id="JAVRHN010000007">
    <property type="protein sequence ID" value="MDT0686853.1"/>
    <property type="molecule type" value="Genomic_DNA"/>
</dbReference>
<sequence>MDLLEKGNSNKRHPWELARFEVVRDLSKFYITNRNLNILDLGCGDLFFIQKFKELEPKSTCYAVDIAFSEEFIEAHRKTDIKIFNSINKLPNNLSFDLVFLMDVLEHIENDENFLKSLSFSKYIDKNTIFIITVPAYQKLFFSHDTYLRHYRRYTNKTLLRLVKKCDLREIENGYFFLSLLAPRFLSVQKEKITGVQRYKNGTDVGNWNGNPFLTHLIKNILIGDYKIQKGLKKMGIRLPGLSNYIVCKKPV</sequence>
<dbReference type="GO" id="GO:0032259">
    <property type="term" value="P:methylation"/>
    <property type="evidence" value="ECO:0007669"/>
    <property type="project" value="UniProtKB-KW"/>
</dbReference>
<keyword evidence="1" id="KW-0489">Methyltransferase</keyword>